<feature type="compositionally biased region" description="Basic and acidic residues" evidence="1">
    <location>
        <begin position="237"/>
        <end position="256"/>
    </location>
</feature>
<dbReference type="GO" id="GO:0006122">
    <property type="term" value="P:mitochondrial electron transport, ubiquinol to cytochrome c"/>
    <property type="evidence" value="ECO:0007669"/>
    <property type="project" value="InterPro"/>
</dbReference>
<dbReference type="InterPro" id="IPR015089">
    <property type="entry name" value="UQCR"/>
</dbReference>
<gene>
    <name evidence="2" type="ORF">Celaphus_00003580</name>
</gene>
<feature type="region of interest" description="Disordered" evidence="1">
    <location>
        <begin position="1"/>
        <end position="77"/>
    </location>
</feature>
<feature type="region of interest" description="Disordered" evidence="1">
    <location>
        <begin position="233"/>
        <end position="256"/>
    </location>
</feature>
<comment type="caution">
    <text evidence="2">The sequence shown here is derived from an EMBL/GenBank/DDBJ whole genome shotgun (WGS) entry which is preliminary data.</text>
</comment>
<name>A0A212D2B5_CEREH</name>
<dbReference type="Proteomes" id="UP000242450">
    <property type="component" value="Chromosome 9"/>
</dbReference>
<dbReference type="OrthoDB" id="15743at2759"/>
<dbReference type="InterPro" id="IPR029027">
    <property type="entry name" value="Single_a-helix_sf"/>
</dbReference>
<dbReference type="Pfam" id="PF08997">
    <property type="entry name" value="UCR_6-4kD"/>
    <property type="match status" value="1"/>
</dbReference>
<dbReference type="EMBL" id="MKHE01000009">
    <property type="protein sequence ID" value="OWK12379.1"/>
    <property type="molecule type" value="Genomic_DNA"/>
</dbReference>
<sequence length="256" mass="27692">MNPKTQMQTQLQSPDPVNDVRPSQLLLQLGSQRPASGVACPAPSSCSRTEARSLPFSDQVERQSSPPIAGISTPLGQGAARVQTAPLRRRQALHHTCVESGGWGKGDRHLLGSQSGDFVLGLTPTGHRAASKRECGKRWGIDAIRAENPRGAPTCARLPTAGPKPPAHDPLPAPRHPSPRTHMPLRTYAHSSTRGTMGAMGLVWATDWRLILDWVPYVNSKFKRDPSLSQILSAARQPKDSKGQKETEFDKFGVGV</sequence>
<protein>
    <submittedName>
        <fullName evidence="2">UQCR11</fullName>
    </submittedName>
</protein>
<dbReference type="AlphaFoldDB" id="A0A212D2B5"/>
<dbReference type="Gene3D" id="1.20.5.220">
    <property type="match status" value="1"/>
</dbReference>
<feature type="compositionally biased region" description="Polar residues" evidence="1">
    <location>
        <begin position="25"/>
        <end position="34"/>
    </location>
</feature>
<accession>A0A212D2B5</accession>
<dbReference type="GO" id="GO:0005739">
    <property type="term" value="C:mitochondrion"/>
    <property type="evidence" value="ECO:0007669"/>
    <property type="project" value="GOC"/>
</dbReference>
<feature type="region of interest" description="Disordered" evidence="1">
    <location>
        <begin position="150"/>
        <end position="182"/>
    </location>
</feature>
<reference evidence="2 3" key="1">
    <citation type="journal article" date="2018" name="Mol. Genet. Genomics">
        <title>The red deer Cervus elaphus genome CerEla1.0: sequencing, annotating, genes, and chromosomes.</title>
        <authorList>
            <person name="Bana N.A."/>
            <person name="Nyiri A."/>
            <person name="Nagy J."/>
            <person name="Frank K."/>
            <person name="Nagy T."/>
            <person name="Steger V."/>
            <person name="Schiller M."/>
            <person name="Lakatos P."/>
            <person name="Sugar L."/>
            <person name="Horn P."/>
            <person name="Barta E."/>
            <person name="Orosz L."/>
        </authorList>
    </citation>
    <scope>NUCLEOTIDE SEQUENCE [LARGE SCALE GENOMIC DNA]</scope>
    <source>
        <strain evidence="2">Hungarian</strain>
    </source>
</reference>
<feature type="compositionally biased region" description="Pro residues" evidence="1">
    <location>
        <begin position="162"/>
        <end position="176"/>
    </location>
</feature>
<dbReference type="SUPFAM" id="SSF81518">
    <property type="entry name" value="Subunit XI (6.4 kDa protein) of cytochrome bc1 complex (Ubiquinol-cytochrome c reductase)"/>
    <property type="match status" value="1"/>
</dbReference>
<evidence type="ECO:0000313" key="3">
    <source>
        <dbReference type="Proteomes" id="UP000242450"/>
    </source>
</evidence>
<organism evidence="2 3">
    <name type="scientific">Cervus elaphus hippelaphus</name>
    <name type="common">European red deer</name>
    <dbReference type="NCBI Taxonomy" id="46360"/>
    <lineage>
        <taxon>Eukaryota</taxon>
        <taxon>Metazoa</taxon>
        <taxon>Chordata</taxon>
        <taxon>Craniata</taxon>
        <taxon>Vertebrata</taxon>
        <taxon>Euteleostomi</taxon>
        <taxon>Mammalia</taxon>
        <taxon>Eutheria</taxon>
        <taxon>Laurasiatheria</taxon>
        <taxon>Artiodactyla</taxon>
        <taxon>Ruminantia</taxon>
        <taxon>Pecora</taxon>
        <taxon>Cervidae</taxon>
        <taxon>Cervinae</taxon>
        <taxon>Cervus</taxon>
    </lineage>
</organism>
<feature type="compositionally biased region" description="Polar residues" evidence="1">
    <location>
        <begin position="1"/>
        <end position="15"/>
    </location>
</feature>
<proteinExistence type="predicted"/>
<keyword evidence="3" id="KW-1185">Reference proteome</keyword>
<evidence type="ECO:0000256" key="1">
    <source>
        <dbReference type="SAM" id="MobiDB-lite"/>
    </source>
</evidence>
<evidence type="ECO:0000313" key="2">
    <source>
        <dbReference type="EMBL" id="OWK12379.1"/>
    </source>
</evidence>